<gene>
    <name evidence="1" type="ORF">M076_1481</name>
</gene>
<sequence length="64" mass="7387">MEHGPALHPEFIFESLDFGVIKMIGIEPVIGETFFSCSWHKLMYLLVDNNLMNQLAERANSSWM</sequence>
<protein>
    <submittedName>
        <fullName evidence="1">Uncharacterized protein</fullName>
    </submittedName>
</protein>
<proteinExistence type="predicted"/>
<name>A0A015YFN7_BACFG</name>
<evidence type="ECO:0000313" key="2">
    <source>
        <dbReference type="Proteomes" id="UP000022272"/>
    </source>
</evidence>
<dbReference type="EMBL" id="JGDM01000028">
    <property type="protein sequence ID" value="EXZ45270.1"/>
    <property type="molecule type" value="Genomic_DNA"/>
</dbReference>
<accession>A0A015YFN7</accession>
<evidence type="ECO:0000313" key="1">
    <source>
        <dbReference type="EMBL" id="EXZ45270.1"/>
    </source>
</evidence>
<organism evidence="1 2">
    <name type="scientific">Bacteroides fragilis str. 2-F-2 #4</name>
    <dbReference type="NCBI Taxonomy" id="1339280"/>
    <lineage>
        <taxon>Bacteria</taxon>
        <taxon>Pseudomonadati</taxon>
        <taxon>Bacteroidota</taxon>
        <taxon>Bacteroidia</taxon>
        <taxon>Bacteroidales</taxon>
        <taxon>Bacteroidaceae</taxon>
        <taxon>Bacteroides</taxon>
    </lineage>
</organism>
<dbReference type="AlphaFoldDB" id="A0A015YFN7"/>
<comment type="caution">
    <text evidence="1">The sequence shown here is derived from an EMBL/GenBank/DDBJ whole genome shotgun (WGS) entry which is preliminary data.</text>
</comment>
<dbReference type="Proteomes" id="UP000022272">
    <property type="component" value="Unassembled WGS sequence"/>
</dbReference>
<reference evidence="1 2" key="1">
    <citation type="submission" date="2014-02" db="EMBL/GenBank/DDBJ databases">
        <authorList>
            <person name="Sears C."/>
            <person name="Carroll K."/>
            <person name="Sack B.R."/>
            <person name="Qadri F."/>
            <person name="Myers L.L."/>
            <person name="Chung G.-T."/>
            <person name="Escheverria P."/>
            <person name="Fraser C.M."/>
            <person name="Sadzewicz L."/>
            <person name="Shefchek K.A."/>
            <person name="Tallon L."/>
            <person name="Das S.P."/>
            <person name="Daugherty S."/>
            <person name="Mongodin E.F."/>
        </authorList>
    </citation>
    <scope>NUCLEOTIDE SEQUENCE [LARGE SCALE GENOMIC DNA]</scope>
    <source>
        <strain evidence="1 2">2-F-2 #4</strain>
    </source>
</reference>